<evidence type="ECO:0000313" key="7">
    <source>
        <dbReference type="EMBL" id="SHG29703.1"/>
    </source>
</evidence>
<name>A0A1M5IPJ9_9RHOB</name>
<feature type="transmembrane region" description="Helical" evidence="5">
    <location>
        <begin position="164"/>
        <end position="186"/>
    </location>
</feature>
<dbReference type="Proteomes" id="UP000184211">
    <property type="component" value="Unassembled WGS sequence"/>
</dbReference>
<dbReference type="OrthoDB" id="7872013at2"/>
<feature type="transmembrane region" description="Helical" evidence="5">
    <location>
        <begin position="120"/>
        <end position="144"/>
    </location>
</feature>
<dbReference type="RefSeq" id="WP_072789678.1">
    <property type="nucleotide sequence ID" value="NZ_FQWM01000001.1"/>
</dbReference>
<evidence type="ECO:0000256" key="1">
    <source>
        <dbReference type="ARBA" id="ARBA00004141"/>
    </source>
</evidence>
<proteinExistence type="predicted"/>
<sequence>MWKQLFLDTIYVPRTAASRLLGLQLARSETWAALALASVLNAIAFFITALVFPFTQSPIFEILSPVTMATLLFVIMIVGAGSLFYAGKFIGGAASFDDVLVLVTWLQYMRFAVQVIGFGLMLFIPSLANVVMMVASLYGIWILLNFMNEAQGFDSLGKSTANLLFSFLGLTVVLSILFSVAGLGVVE</sequence>
<dbReference type="InterPro" id="IPR006977">
    <property type="entry name" value="Yip1_dom"/>
</dbReference>
<comment type="subcellular location">
    <subcellularLocation>
        <location evidence="1">Membrane</location>
        <topology evidence="1">Multi-pass membrane protein</topology>
    </subcellularLocation>
</comment>
<keyword evidence="8" id="KW-1185">Reference proteome</keyword>
<reference evidence="8" key="1">
    <citation type="submission" date="2016-11" db="EMBL/GenBank/DDBJ databases">
        <authorList>
            <person name="Varghese N."/>
            <person name="Submissions S."/>
        </authorList>
    </citation>
    <scope>NUCLEOTIDE SEQUENCE [LARGE SCALE GENOMIC DNA]</scope>
    <source>
        <strain evidence="8">DSM 28223</strain>
    </source>
</reference>
<protein>
    <submittedName>
        <fullName evidence="7">Yip1 domain-containing protein</fullName>
    </submittedName>
</protein>
<evidence type="ECO:0000313" key="8">
    <source>
        <dbReference type="Proteomes" id="UP000184211"/>
    </source>
</evidence>
<dbReference type="AlphaFoldDB" id="A0A1M5IPJ9"/>
<keyword evidence="3 5" id="KW-1133">Transmembrane helix</keyword>
<accession>A0A1M5IPJ9</accession>
<feature type="transmembrane region" description="Helical" evidence="5">
    <location>
        <begin position="31"/>
        <end position="52"/>
    </location>
</feature>
<keyword evidence="2 5" id="KW-0812">Transmembrane</keyword>
<feature type="transmembrane region" description="Helical" evidence="5">
    <location>
        <begin position="59"/>
        <end position="83"/>
    </location>
</feature>
<keyword evidence="4 5" id="KW-0472">Membrane</keyword>
<evidence type="ECO:0000256" key="2">
    <source>
        <dbReference type="ARBA" id="ARBA00022692"/>
    </source>
</evidence>
<dbReference type="GO" id="GO:0016020">
    <property type="term" value="C:membrane"/>
    <property type="evidence" value="ECO:0007669"/>
    <property type="project" value="UniProtKB-SubCell"/>
</dbReference>
<feature type="domain" description="Yip1" evidence="6">
    <location>
        <begin position="13"/>
        <end position="175"/>
    </location>
</feature>
<gene>
    <name evidence="7" type="ORF">SAMN04488044_0391</name>
</gene>
<evidence type="ECO:0000256" key="4">
    <source>
        <dbReference type="ARBA" id="ARBA00023136"/>
    </source>
</evidence>
<organism evidence="7 8">
    <name type="scientific">Cognatishimia maritima</name>
    <dbReference type="NCBI Taxonomy" id="870908"/>
    <lineage>
        <taxon>Bacteria</taxon>
        <taxon>Pseudomonadati</taxon>
        <taxon>Pseudomonadota</taxon>
        <taxon>Alphaproteobacteria</taxon>
        <taxon>Rhodobacterales</taxon>
        <taxon>Paracoccaceae</taxon>
        <taxon>Cognatishimia</taxon>
    </lineage>
</organism>
<evidence type="ECO:0000256" key="5">
    <source>
        <dbReference type="SAM" id="Phobius"/>
    </source>
</evidence>
<evidence type="ECO:0000259" key="6">
    <source>
        <dbReference type="Pfam" id="PF04893"/>
    </source>
</evidence>
<dbReference type="EMBL" id="FQWM01000001">
    <property type="protein sequence ID" value="SHG29703.1"/>
    <property type="molecule type" value="Genomic_DNA"/>
</dbReference>
<dbReference type="Pfam" id="PF04893">
    <property type="entry name" value="Yip1"/>
    <property type="match status" value="1"/>
</dbReference>
<dbReference type="STRING" id="870908.SAMN04488044_0391"/>
<evidence type="ECO:0000256" key="3">
    <source>
        <dbReference type="ARBA" id="ARBA00022989"/>
    </source>
</evidence>